<sequence>MTGRTPEGFEITACRSCNAPIIWATSRGGKAMPVDAEPTEDGNVELAERPGLFVGPVATVLTGPSLLGGPLREAHFTTCPDADRWRRR</sequence>
<evidence type="ECO:0000313" key="2">
    <source>
        <dbReference type="Proteomes" id="UP000629619"/>
    </source>
</evidence>
<accession>A0A919ND20</accession>
<dbReference type="AlphaFoldDB" id="A0A919ND20"/>
<evidence type="ECO:0000313" key="1">
    <source>
        <dbReference type="EMBL" id="GIF08688.1"/>
    </source>
</evidence>
<dbReference type="Proteomes" id="UP000629619">
    <property type="component" value="Unassembled WGS sequence"/>
</dbReference>
<gene>
    <name evidence="1" type="ORF">Asi03nite_62260</name>
</gene>
<protein>
    <submittedName>
        <fullName evidence="1">Uncharacterized protein</fullName>
    </submittedName>
</protein>
<proteinExistence type="predicted"/>
<reference evidence="1" key="1">
    <citation type="submission" date="2021-01" db="EMBL/GenBank/DDBJ databases">
        <title>Whole genome shotgun sequence of Actinoplanes siamensis NBRC 109076.</title>
        <authorList>
            <person name="Komaki H."/>
            <person name="Tamura T."/>
        </authorList>
    </citation>
    <scope>NUCLEOTIDE SEQUENCE</scope>
    <source>
        <strain evidence="1">NBRC 109076</strain>
    </source>
</reference>
<keyword evidence="2" id="KW-1185">Reference proteome</keyword>
<comment type="caution">
    <text evidence="1">The sequence shown here is derived from an EMBL/GenBank/DDBJ whole genome shotgun (WGS) entry which is preliminary data.</text>
</comment>
<dbReference type="EMBL" id="BOMW01000066">
    <property type="protein sequence ID" value="GIF08688.1"/>
    <property type="molecule type" value="Genomic_DNA"/>
</dbReference>
<dbReference type="RefSeq" id="WP_203684037.1">
    <property type="nucleotide sequence ID" value="NZ_BOMW01000066.1"/>
</dbReference>
<organism evidence="1 2">
    <name type="scientific">Actinoplanes siamensis</name>
    <dbReference type="NCBI Taxonomy" id="1223317"/>
    <lineage>
        <taxon>Bacteria</taxon>
        <taxon>Bacillati</taxon>
        <taxon>Actinomycetota</taxon>
        <taxon>Actinomycetes</taxon>
        <taxon>Micromonosporales</taxon>
        <taxon>Micromonosporaceae</taxon>
        <taxon>Actinoplanes</taxon>
    </lineage>
</organism>
<name>A0A919ND20_9ACTN</name>